<dbReference type="PANTHER" id="PTHR30576">
    <property type="entry name" value="COLANIC BIOSYNTHESIS UDP-GLUCOSE LIPID CARRIER TRANSFERASE"/>
    <property type="match status" value="1"/>
</dbReference>
<feature type="transmembrane region" description="Helical" evidence="7">
    <location>
        <begin position="20"/>
        <end position="39"/>
    </location>
</feature>
<evidence type="ECO:0000313" key="10">
    <source>
        <dbReference type="EMBL" id="VWB81110.1"/>
    </source>
</evidence>
<dbReference type="Pfam" id="PF02397">
    <property type="entry name" value="Bac_transf"/>
    <property type="match status" value="1"/>
</dbReference>
<evidence type="ECO:0000259" key="8">
    <source>
        <dbReference type="Pfam" id="PF02397"/>
    </source>
</evidence>
<feature type="domain" description="Bacterial sugar transferase" evidence="8">
    <location>
        <begin position="280"/>
        <end position="464"/>
    </location>
</feature>
<dbReference type="Proteomes" id="UP000430232">
    <property type="component" value="Unassembled WGS sequence"/>
</dbReference>
<dbReference type="OrthoDB" id="9808602at2"/>
<dbReference type="PANTHER" id="PTHR30576:SF0">
    <property type="entry name" value="UNDECAPRENYL-PHOSPHATE N-ACETYLGALACTOSAMINYL 1-PHOSPHATE TRANSFERASE-RELATED"/>
    <property type="match status" value="1"/>
</dbReference>
<dbReference type="GeneID" id="99791103"/>
<dbReference type="EMBL" id="CABVPL010000029">
    <property type="protein sequence ID" value="VWB81110.1"/>
    <property type="molecule type" value="Genomic_DNA"/>
</dbReference>
<dbReference type="EC" id="2.7.8.31" evidence="9"/>
<evidence type="ECO:0000256" key="1">
    <source>
        <dbReference type="ARBA" id="ARBA00004141"/>
    </source>
</evidence>
<evidence type="ECO:0000256" key="5">
    <source>
        <dbReference type="ARBA" id="ARBA00022989"/>
    </source>
</evidence>
<dbReference type="GO" id="GO:0089702">
    <property type="term" value="F:undecaprenyl-phosphate glucose phosphotransferase activity"/>
    <property type="evidence" value="ECO:0007669"/>
    <property type="project" value="UniProtKB-EC"/>
</dbReference>
<evidence type="ECO:0000256" key="7">
    <source>
        <dbReference type="SAM" id="Phobius"/>
    </source>
</evidence>
<feature type="transmembrane region" description="Helical" evidence="7">
    <location>
        <begin position="286"/>
        <end position="306"/>
    </location>
</feature>
<accession>A0A6H9T9C5</accession>
<dbReference type="Gene3D" id="3.40.50.720">
    <property type="entry name" value="NAD(P)-binding Rossmann-like Domain"/>
    <property type="match status" value="1"/>
</dbReference>
<feature type="transmembrane region" description="Helical" evidence="7">
    <location>
        <begin position="83"/>
        <end position="102"/>
    </location>
</feature>
<evidence type="ECO:0000256" key="6">
    <source>
        <dbReference type="ARBA" id="ARBA00023136"/>
    </source>
</evidence>
<keyword evidence="4 7" id="KW-0812">Transmembrane</keyword>
<dbReference type="AlphaFoldDB" id="A0A6H9T9C5"/>
<reference evidence="10 12" key="2">
    <citation type="submission" date="2019-09" db="EMBL/GenBank/DDBJ databases">
        <authorList>
            <person name="Depoorter E."/>
        </authorList>
    </citation>
    <scope>NUCLEOTIDE SEQUENCE [LARGE SCALE GENOMIC DNA]</scope>
    <source>
        <strain evidence="10">LMG 24064</strain>
    </source>
</reference>
<dbReference type="InterPro" id="IPR017475">
    <property type="entry name" value="EPS_sugar_tfrase"/>
</dbReference>
<evidence type="ECO:0000313" key="9">
    <source>
        <dbReference type="EMBL" id="KAB0640072.1"/>
    </source>
</evidence>
<dbReference type="EMBL" id="VZOJ01000046">
    <property type="protein sequence ID" value="KAB0640072.1"/>
    <property type="molecule type" value="Genomic_DNA"/>
</dbReference>
<comment type="subcellular location">
    <subcellularLocation>
        <location evidence="1">Membrane</location>
        <topology evidence="1">Multi-pass membrane protein</topology>
    </subcellularLocation>
</comment>
<dbReference type="NCBIfam" id="TIGR03025">
    <property type="entry name" value="EPS_sugtrans"/>
    <property type="match status" value="1"/>
</dbReference>
<dbReference type="Pfam" id="PF13727">
    <property type="entry name" value="CoA_binding_3"/>
    <property type="match status" value="1"/>
</dbReference>
<dbReference type="Proteomes" id="UP000494222">
    <property type="component" value="Unassembled WGS sequence"/>
</dbReference>
<evidence type="ECO:0000256" key="2">
    <source>
        <dbReference type="ARBA" id="ARBA00006464"/>
    </source>
</evidence>
<sequence>MSDTSHFEYRSVAPSVQGAVARTVDLMLIVFGAVLAAHFRFDAVMNARFDVSVVAFSSAFSLMLFPTFGVYQSWRGRSLFRLAGQLALAWLIAQGGALVVTFTLHRSDTVSRLWFAYWTGMTGTALVVVRLAVHAMLRRLRHAGMNLRSVAVVGRGEYCRRVLGTIERAPASGFRAAAVFDADSAARGTVAGIPAFENEAAFIAYVRQQGMRELWLALPLSEERTILRFVSEFRDELVNIRFMPDVSTLSLFDSAMTDVLGVPAINLAASPLPPHALLSKEIFDRCFAACALVALLPVMLIIAIAVKATSRGPVFFRQRRKGADGRVFRIYKFRTMRLHAEQPGVVVQATRNDARITPLGRFLRRTSLDELPQFINVLLGDMSVVGPRPHALEHDELYRKVVDRYIQRYRIKPGMTGWAQVNGYRGETDRIEKMQGRVEHDLYYLQNWSFGLDMRIVGATILKGFAGSNAY</sequence>
<reference evidence="9 11" key="1">
    <citation type="submission" date="2019-09" db="EMBL/GenBank/DDBJ databases">
        <title>Draft genome sequences of 48 bacterial type strains from the CCUG.</title>
        <authorList>
            <person name="Tunovic T."/>
            <person name="Pineiro-Iglesias B."/>
            <person name="Unosson C."/>
            <person name="Inganas E."/>
            <person name="Ohlen M."/>
            <person name="Cardew S."/>
            <person name="Jensie-Markopoulos S."/>
            <person name="Salva-Serra F."/>
            <person name="Jaen-Luchoro D."/>
            <person name="Karlsson R."/>
            <person name="Svensson-Stadler L."/>
            <person name="Chun J."/>
            <person name="Moore E."/>
        </authorList>
    </citation>
    <scope>NUCLEOTIDE SEQUENCE [LARGE SCALE GENOMIC DNA]</scope>
    <source>
        <strain evidence="9 11">CCUG 54555</strain>
    </source>
</reference>
<feature type="transmembrane region" description="Helical" evidence="7">
    <location>
        <begin position="114"/>
        <end position="133"/>
    </location>
</feature>
<dbReference type="InterPro" id="IPR017473">
    <property type="entry name" value="Undecaprenyl-P_gluc_Ptfrase"/>
</dbReference>
<comment type="similarity">
    <text evidence="2">Belongs to the bacterial sugar transferase family.</text>
</comment>
<protein>
    <submittedName>
        <fullName evidence="10">Sugar transferase</fullName>
    </submittedName>
    <submittedName>
        <fullName evidence="9">Undecaprenyl-phosphate glucose phosphotransferase</fullName>
        <ecNumber evidence="9">2.7.8.31</ecNumber>
    </submittedName>
</protein>
<name>A0A6H9T9C5_9BURK</name>
<dbReference type="RefSeq" id="WP_151065488.1">
    <property type="nucleotide sequence ID" value="NZ_CABVPL010000029.1"/>
</dbReference>
<dbReference type="GO" id="GO:0016020">
    <property type="term" value="C:membrane"/>
    <property type="evidence" value="ECO:0007669"/>
    <property type="project" value="UniProtKB-SubCell"/>
</dbReference>
<evidence type="ECO:0000313" key="12">
    <source>
        <dbReference type="Proteomes" id="UP000494222"/>
    </source>
</evidence>
<feature type="transmembrane region" description="Helical" evidence="7">
    <location>
        <begin position="51"/>
        <end position="71"/>
    </location>
</feature>
<dbReference type="NCBIfam" id="TIGR03023">
    <property type="entry name" value="WcaJ_sugtrans"/>
    <property type="match status" value="1"/>
</dbReference>
<evidence type="ECO:0000313" key="11">
    <source>
        <dbReference type="Proteomes" id="UP000430232"/>
    </source>
</evidence>
<keyword evidence="11" id="KW-1185">Reference proteome</keyword>
<dbReference type="InterPro" id="IPR003362">
    <property type="entry name" value="Bact_transf"/>
</dbReference>
<organism evidence="9 11">
    <name type="scientific">Burkholderia latens</name>
    <dbReference type="NCBI Taxonomy" id="488446"/>
    <lineage>
        <taxon>Bacteria</taxon>
        <taxon>Pseudomonadati</taxon>
        <taxon>Pseudomonadota</taxon>
        <taxon>Betaproteobacteria</taxon>
        <taxon>Burkholderiales</taxon>
        <taxon>Burkholderiaceae</taxon>
        <taxon>Burkholderia</taxon>
        <taxon>Burkholderia cepacia complex</taxon>
    </lineage>
</organism>
<evidence type="ECO:0000256" key="3">
    <source>
        <dbReference type="ARBA" id="ARBA00022679"/>
    </source>
</evidence>
<evidence type="ECO:0000256" key="4">
    <source>
        <dbReference type="ARBA" id="ARBA00022692"/>
    </source>
</evidence>
<gene>
    <name evidence="10" type="ORF">BLA24064_03824</name>
    <name evidence="9" type="ORF">F7R21_17700</name>
</gene>
<keyword evidence="3 9" id="KW-0808">Transferase</keyword>
<keyword evidence="6 7" id="KW-0472">Membrane</keyword>
<keyword evidence="5 7" id="KW-1133">Transmembrane helix</keyword>
<proteinExistence type="inferred from homology"/>